<comment type="caution">
    <text evidence="1">The sequence shown here is derived from an EMBL/GenBank/DDBJ whole genome shotgun (WGS) entry which is preliminary data.</text>
</comment>
<dbReference type="EMBL" id="CAMXCT020000609">
    <property type="protein sequence ID" value="CAL1134466.1"/>
    <property type="molecule type" value="Genomic_DNA"/>
</dbReference>
<protein>
    <submittedName>
        <fullName evidence="2">Phosphonoacetaldehyde hydrolase</fullName>
    </submittedName>
</protein>
<dbReference type="GO" id="GO:0008967">
    <property type="term" value="F:phosphoglycolate phosphatase activity"/>
    <property type="evidence" value="ECO:0007669"/>
    <property type="project" value="TreeGrafter"/>
</dbReference>
<keyword evidence="2" id="KW-0378">Hydrolase</keyword>
<organism evidence="1">
    <name type="scientific">Cladocopium goreaui</name>
    <dbReference type="NCBI Taxonomy" id="2562237"/>
    <lineage>
        <taxon>Eukaryota</taxon>
        <taxon>Sar</taxon>
        <taxon>Alveolata</taxon>
        <taxon>Dinophyceae</taxon>
        <taxon>Suessiales</taxon>
        <taxon>Symbiodiniaceae</taxon>
        <taxon>Cladocopium</taxon>
    </lineage>
</organism>
<dbReference type="GO" id="GO:0005829">
    <property type="term" value="C:cytosol"/>
    <property type="evidence" value="ECO:0007669"/>
    <property type="project" value="TreeGrafter"/>
</dbReference>
<gene>
    <name evidence="1" type="ORF">C1SCF055_LOCUS8913</name>
</gene>
<dbReference type="Gene3D" id="1.10.150.240">
    <property type="entry name" value="Putative phosphatase, domain 2"/>
    <property type="match status" value="1"/>
</dbReference>
<dbReference type="PANTHER" id="PTHR43434:SF19">
    <property type="entry name" value="PHOSPHONOACETALDEHYDE HYDROLASE"/>
    <property type="match status" value="1"/>
</dbReference>
<dbReference type="InterPro" id="IPR023214">
    <property type="entry name" value="HAD_sf"/>
</dbReference>
<dbReference type="NCBIfam" id="TIGR01509">
    <property type="entry name" value="HAD-SF-IA-v3"/>
    <property type="match status" value="1"/>
</dbReference>
<evidence type="ECO:0000313" key="2">
    <source>
        <dbReference type="EMBL" id="CAL4768403.1"/>
    </source>
</evidence>
<dbReference type="GO" id="GO:0006281">
    <property type="term" value="P:DNA repair"/>
    <property type="evidence" value="ECO:0007669"/>
    <property type="project" value="TreeGrafter"/>
</dbReference>
<dbReference type="InterPro" id="IPR006439">
    <property type="entry name" value="HAD-SF_hydro_IA"/>
</dbReference>
<dbReference type="EMBL" id="CAMXCT010000609">
    <property type="protein sequence ID" value="CAI3981091.1"/>
    <property type="molecule type" value="Genomic_DNA"/>
</dbReference>
<dbReference type="OrthoDB" id="1694274at2759"/>
<evidence type="ECO:0000313" key="3">
    <source>
        <dbReference type="Proteomes" id="UP001152797"/>
    </source>
</evidence>
<dbReference type="NCBIfam" id="TIGR01549">
    <property type="entry name" value="HAD-SF-IA-v1"/>
    <property type="match status" value="1"/>
</dbReference>
<dbReference type="InterPro" id="IPR036412">
    <property type="entry name" value="HAD-like_sf"/>
</dbReference>
<proteinExistence type="predicted"/>
<dbReference type="Gene3D" id="3.40.50.1000">
    <property type="entry name" value="HAD superfamily/HAD-like"/>
    <property type="match status" value="1"/>
</dbReference>
<dbReference type="InterPro" id="IPR050155">
    <property type="entry name" value="HAD-like_hydrolase_sf"/>
</dbReference>
<keyword evidence="3" id="KW-1185">Reference proteome</keyword>
<dbReference type="AlphaFoldDB" id="A0A9P1BX44"/>
<dbReference type="Pfam" id="PF00702">
    <property type="entry name" value="Hydrolase"/>
    <property type="match status" value="1"/>
</dbReference>
<dbReference type="SUPFAM" id="SSF56784">
    <property type="entry name" value="HAD-like"/>
    <property type="match status" value="1"/>
</dbReference>
<evidence type="ECO:0000313" key="1">
    <source>
        <dbReference type="EMBL" id="CAI3981091.1"/>
    </source>
</evidence>
<dbReference type="PANTHER" id="PTHR43434">
    <property type="entry name" value="PHOSPHOGLYCOLATE PHOSPHATASE"/>
    <property type="match status" value="1"/>
</dbReference>
<reference evidence="2 3" key="2">
    <citation type="submission" date="2024-05" db="EMBL/GenBank/DDBJ databases">
        <authorList>
            <person name="Chen Y."/>
            <person name="Shah S."/>
            <person name="Dougan E. K."/>
            <person name="Thang M."/>
            <person name="Chan C."/>
        </authorList>
    </citation>
    <scope>NUCLEOTIDE SEQUENCE [LARGE SCALE GENOMIC DNA]</scope>
</reference>
<dbReference type="EMBL" id="CAMXCT030000609">
    <property type="protein sequence ID" value="CAL4768403.1"/>
    <property type="molecule type" value="Genomic_DNA"/>
</dbReference>
<dbReference type="Proteomes" id="UP001152797">
    <property type="component" value="Unassembled WGS sequence"/>
</dbReference>
<accession>A0A9P1BX44</accession>
<reference evidence="1" key="1">
    <citation type="submission" date="2022-10" db="EMBL/GenBank/DDBJ databases">
        <authorList>
            <person name="Chen Y."/>
            <person name="Dougan E. K."/>
            <person name="Chan C."/>
            <person name="Rhodes N."/>
            <person name="Thang M."/>
        </authorList>
    </citation>
    <scope>NUCLEOTIDE SEQUENCE</scope>
</reference>
<dbReference type="SFLD" id="SFLDG01129">
    <property type="entry name" value="C1.5:_HAD__Beta-PGM__Phosphata"/>
    <property type="match status" value="1"/>
</dbReference>
<sequence>MALPEGVELVVFDMAGTTVDDLVNGEPLVIAAFRASLQEHDGTEISFDQANAVRGYEKKEALRRLLASVRGKSAEDSEVDTLFKIFNKQLDKLMESMNSEIKGTSETFAELRKRGVKICVGSGFPEHVVQKIVENLGWSVDAAFSSVTLGKGRPDPIMILAAMEKCGVTDPKRVVKVGDTKVDIHEGRNAGVHCVSVLTGTQSKEELEAEKPDCIINSVADLCK</sequence>
<dbReference type="SFLD" id="SFLDS00003">
    <property type="entry name" value="Haloacid_Dehalogenase"/>
    <property type="match status" value="1"/>
</dbReference>
<dbReference type="InterPro" id="IPR023198">
    <property type="entry name" value="PGP-like_dom2"/>
</dbReference>
<name>A0A9P1BX44_9DINO</name>